<dbReference type="Pfam" id="PF18738">
    <property type="entry name" value="HEPN_DZIP3"/>
    <property type="match status" value="1"/>
</dbReference>
<evidence type="ECO:0000256" key="4">
    <source>
        <dbReference type="SAM" id="Coils"/>
    </source>
</evidence>
<comment type="caution">
    <text evidence="7">The sequence shown here is derived from an EMBL/GenBank/DDBJ whole genome shotgun (WGS) entry which is preliminary data.</text>
</comment>
<sequence length="988" mass="112980">MASISQLTEGERNFTKFVLLNFKVSPDIARLYFDGMFPPTQLAQIINSRMHTIIILQKSKRINEVQMEILRGVPGTVWPPYLPSMPVGTKVTSSKDFDLSLMICLLRNIGGLLTPSNGWDHLPHPNDILPGAHLATLKWYRNQLAHTTVTSMDENEFTDKWVGVEKALTSLNNGQRPHEVTDILDLDLDGEIAKTVANAELNQIKKEYLDCEKEKEKIESDFSFYREGNLPKNIAETNVTLLDAWRIEDNIFYETKGSKLVYAKVKDFGCILVTSNSGLGKTAIIRHIALKLHSEGFEIVPVESPEDIIKYKTKQKQVFLIDDVLGKYDLSLTLLEKWERINEKLTRCLGSELGSNKVLCTTRLQIALNTRFTNASTILNQVIVNLEKGSSALSKEEKRRILLKHLNRSNKEKEMKPEEIEIMCQTKYAFPLLCKLVSTNEERFRNRIAFFRQPISLLNEELNKMSNENKSLYCSLVLCMLYNGTLSRSIFDFDSRECDDKIYKIMQHCGLQRNTSKKELGDSVLCAIGSYFTQESDNIRFIHDALEETVGRHFCLFNPKVMFSECDLLFIRDRVRVRSDTNGNEKDENIVIIQEDELDKILLRPLYDRLFKELKSGRFSSLLMSHLFKNRSFVRIFGTIIDNNGRMLVHTLLIKVCSERLQRDQSIFEKAIECLSSNRDQSAVGRKVEGICLSNKEFQYNSDAISRVVEAIWSRSTFMYWIVAFGCYELFHYAWSKITIIERKWFLGRDILYQPSAKSFFPLAVLGGSIDIVTELISSGADVNCFSEFWETSLYIAVRTGQYDMASLLVTNGAKVNMRACPTKRIKNLKSNITSENINSRTKSGWTVLHYAVILNNVEAVRTLFHEELSQNGDFNFDFVQDAQGDMMFRKPKPKVSVVDNNGLTAVHLAVINNNIKILSLLFRNGGKVKVCDDFDRTPLHYTKSDRATKLLLSYTCQNKYFDSCRSTEGRMGIPETPGQLSGPYVLI</sequence>
<organism evidence="7 8">
    <name type="scientific">Mytilus edulis</name>
    <name type="common">Blue mussel</name>
    <dbReference type="NCBI Taxonomy" id="6550"/>
    <lineage>
        <taxon>Eukaryota</taxon>
        <taxon>Metazoa</taxon>
        <taxon>Spiralia</taxon>
        <taxon>Lophotrochozoa</taxon>
        <taxon>Mollusca</taxon>
        <taxon>Bivalvia</taxon>
        <taxon>Autobranchia</taxon>
        <taxon>Pteriomorphia</taxon>
        <taxon>Mytilida</taxon>
        <taxon>Mytiloidea</taxon>
        <taxon>Mytilidae</taxon>
        <taxon>Mytilinae</taxon>
        <taxon>Mytilus</taxon>
    </lineage>
</organism>
<dbReference type="PROSITE" id="PS50297">
    <property type="entry name" value="ANK_REP_REGION"/>
    <property type="match status" value="2"/>
</dbReference>
<keyword evidence="4" id="KW-0175">Coiled coil</keyword>
<dbReference type="EMBL" id="CAJPWZ010002431">
    <property type="protein sequence ID" value="CAG2238415.1"/>
    <property type="molecule type" value="Genomic_DNA"/>
</dbReference>
<dbReference type="Pfam" id="PF00023">
    <property type="entry name" value="Ank"/>
    <property type="match status" value="1"/>
</dbReference>
<evidence type="ECO:0000256" key="2">
    <source>
        <dbReference type="ARBA" id="ARBA00023043"/>
    </source>
</evidence>
<dbReference type="InterPro" id="IPR049050">
    <property type="entry name" value="nSTAND3"/>
</dbReference>
<keyword evidence="1" id="KW-0677">Repeat</keyword>
<dbReference type="SMART" id="SM00248">
    <property type="entry name" value="ANK"/>
    <property type="match status" value="4"/>
</dbReference>
<evidence type="ECO:0000256" key="3">
    <source>
        <dbReference type="PROSITE-ProRule" id="PRU00023"/>
    </source>
</evidence>
<dbReference type="Gene3D" id="1.25.40.20">
    <property type="entry name" value="Ankyrin repeat-containing domain"/>
    <property type="match status" value="2"/>
</dbReference>
<dbReference type="InterPro" id="IPR041249">
    <property type="entry name" value="HEPN_DZIP3"/>
</dbReference>
<name>A0A8S3U725_MYTED</name>
<evidence type="ECO:0000259" key="5">
    <source>
        <dbReference type="Pfam" id="PF18738"/>
    </source>
</evidence>
<feature type="domain" description="DZIP3-like HEPN" evidence="5">
    <location>
        <begin position="86"/>
        <end position="193"/>
    </location>
</feature>
<accession>A0A8S3U725</accession>
<feature type="domain" description="Novel STAND NTPase 3" evidence="6">
    <location>
        <begin position="252"/>
        <end position="407"/>
    </location>
</feature>
<dbReference type="OrthoDB" id="6122878at2759"/>
<evidence type="ECO:0000256" key="1">
    <source>
        <dbReference type="ARBA" id="ARBA00022737"/>
    </source>
</evidence>
<dbReference type="Pfam" id="PF12796">
    <property type="entry name" value="Ank_2"/>
    <property type="match status" value="1"/>
</dbReference>
<evidence type="ECO:0000259" key="6">
    <source>
        <dbReference type="Pfam" id="PF20720"/>
    </source>
</evidence>
<dbReference type="PANTHER" id="PTHR24171">
    <property type="entry name" value="ANKYRIN REPEAT DOMAIN-CONTAINING PROTEIN 39-RELATED"/>
    <property type="match status" value="1"/>
</dbReference>
<dbReference type="Pfam" id="PF20720">
    <property type="entry name" value="nSTAND3"/>
    <property type="match status" value="1"/>
</dbReference>
<proteinExistence type="predicted"/>
<dbReference type="Proteomes" id="UP000683360">
    <property type="component" value="Unassembled WGS sequence"/>
</dbReference>
<dbReference type="InterPro" id="IPR036770">
    <property type="entry name" value="Ankyrin_rpt-contain_sf"/>
</dbReference>
<dbReference type="SUPFAM" id="SSF48403">
    <property type="entry name" value="Ankyrin repeat"/>
    <property type="match status" value="1"/>
</dbReference>
<evidence type="ECO:0000313" key="8">
    <source>
        <dbReference type="Proteomes" id="UP000683360"/>
    </source>
</evidence>
<reference evidence="7" key="1">
    <citation type="submission" date="2021-03" db="EMBL/GenBank/DDBJ databases">
        <authorList>
            <person name="Bekaert M."/>
        </authorList>
    </citation>
    <scope>NUCLEOTIDE SEQUENCE</scope>
</reference>
<dbReference type="InterPro" id="IPR002110">
    <property type="entry name" value="Ankyrin_rpt"/>
</dbReference>
<dbReference type="SUPFAM" id="SSF52540">
    <property type="entry name" value="P-loop containing nucleoside triphosphate hydrolases"/>
    <property type="match status" value="1"/>
</dbReference>
<feature type="repeat" description="ANK" evidence="3">
    <location>
        <begin position="789"/>
        <end position="821"/>
    </location>
</feature>
<dbReference type="InterPro" id="IPR027417">
    <property type="entry name" value="P-loop_NTPase"/>
</dbReference>
<keyword evidence="2 3" id="KW-0040">ANK repeat</keyword>
<feature type="repeat" description="ANK" evidence="3">
    <location>
        <begin position="902"/>
        <end position="934"/>
    </location>
</feature>
<gene>
    <name evidence="7" type="ORF">MEDL_50828</name>
</gene>
<evidence type="ECO:0000313" key="7">
    <source>
        <dbReference type="EMBL" id="CAG2238415.1"/>
    </source>
</evidence>
<protein>
    <recommendedName>
        <fullName evidence="9">DZIP3-like HEPN domain-containing protein</fullName>
    </recommendedName>
</protein>
<keyword evidence="8" id="KW-1185">Reference proteome</keyword>
<dbReference type="AlphaFoldDB" id="A0A8S3U725"/>
<evidence type="ECO:0008006" key="9">
    <source>
        <dbReference type="Google" id="ProtNLM"/>
    </source>
</evidence>
<feature type="coiled-coil region" evidence="4">
    <location>
        <begin position="194"/>
        <end position="221"/>
    </location>
</feature>
<dbReference type="PROSITE" id="PS50088">
    <property type="entry name" value="ANK_REPEAT"/>
    <property type="match status" value="2"/>
</dbReference>